<protein>
    <submittedName>
        <fullName evidence="1">Uncharacterized protein</fullName>
    </submittedName>
</protein>
<dbReference type="AlphaFoldDB" id="A0A183PL32"/>
<evidence type="ECO:0000313" key="2">
    <source>
        <dbReference type="Proteomes" id="UP000269396"/>
    </source>
</evidence>
<organism evidence="1 2">
    <name type="scientific">Schistosoma mattheei</name>
    <dbReference type="NCBI Taxonomy" id="31246"/>
    <lineage>
        <taxon>Eukaryota</taxon>
        <taxon>Metazoa</taxon>
        <taxon>Spiralia</taxon>
        <taxon>Lophotrochozoa</taxon>
        <taxon>Platyhelminthes</taxon>
        <taxon>Trematoda</taxon>
        <taxon>Digenea</taxon>
        <taxon>Strigeidida</taxon>
        <taxon>Schistosomatoidea</taxon>
        <taxon>Schistosomatidae</taxon>
        <taxon>Schistosoma</taxon>
    </lineage>
</organism>
<keyword evidence="2" id="KW-1185">Reference proteome</keyword>
<name>A0A183PL32_9TREM</name>
<dbReference type="Proteomes" id="UP000269396">
    <property type="component" value="Unassembled WGS sequence"/>
</dbReference>
<proteinExistence type="predicted"/>
<evidence type="ECO:0000313" key="1">
    <source>
        <dbReference type="EMBL" id="VDP67608.1"/>
    </source>
</evidence>
<sequence>MISRHSICHTRLKYKFLYITFILSSVKSDPFLSFFDIIRKII</sequence>
<accession>A0A183PL32</accession>
<reference evidence="1 2" key="1">
    <citation type="submission" date="2018-11" db="EMBL/GenBank/DDBJ databases">
        <authorList>
            <consortium name="Pathogen Informatics"/>
        </authorList>
    </citation>
    <scope>NUCLEOTIDE SEQUENCE [LARGE SCALE GENOMIC DNA]</scope>
    <source>
        <strain>Denwood</strain>
        <strain evidence="2">Zambia</strain>
    </source>
</reference>
<gene>
    <name evidence="1" type="ORF">SMTD_LOCUS15068</name>
</gene>
<dbReference type="EMBL" id="UZAL01035400">
    <property type="protein sequence ID" value="VDP67608.1"/>
    <property type="molecule type" value="Genomic_DNA"/>
</dbReference>